<dbReference type="GO" id="GO:0042276">
    <property type="term" value="P:error-prone translesion synthesis"/>
    <property type="evidence" value="ECO:0007669"/>
    <property type="project" value="TreeGrafter"/>
</dbReference>
<dbReference type="SUPFAM" id="SSF56672">
    <property type="entry name" value="DNA/RNA polymerases"/>
    <property type="match status" value="1"/>
</dbReference>
<dbReference type="RefSeq" id="XP_026677532.1">
    <property type="nucleotide sequence ID" value="XM_026821731.1"/>
</dbReference>
<organism evidence="13 14">
    <name type="scientific">Diaphorina citri</name>
    <name type="common">Asian citrus psyllid</name>
    <dbReference type="NCBI Taxonomy" id="121845"/>
    <lineage>
        <taxon>Eukaryota</taxon>
        <taxon>Metazoa</taxon>
        <taxon>Ecdysozoa</taxon>
        <taxon>Arthropoda</taxon>
        <taxon>Hexapoda</taxon>
        <taxon>Insecta</taxon>
        <taxon>Pterygota</taxon>
        <taxon>Neoptera</taxon>
        <taxon>Paraneoptera</taxon>
        <taxon>Hemiptera</taxon>
        <taxon>Sternorrhyncha</taxon>
        <taxon>Psylloidea</taxon>
        <taxon>Psyllidae</taxon>
        <taxon>Diaphorininae</taxon>
        <taxon>Diaphorina</taxon>
    </lineage>
</organism>
<feature type="region of interest" description="Disordered" evidence="10">
    <location>
        <begin position="818"/>
        <end position="841"/>
    </location>
</feature>
<dbReference type="InterPro" id="IPR036775">
    <property type="entry name" value="DNA_pol_Y-fam_lit_finger_sf"/>
</dbReference>
<dbReference type="Pfam" id="PF21704">
    <property type="entry name" value="POLH-Rev1_HhH"/>
    <property type="match status" value="1"/>
</dbReference>
<evidence type="ECO:0000256" key="9">
    <source>
        <dbReference type="ARBA" id="ARBA00044975"/>
    </source>
</evidence>
<dbReference type="GeneID" id="103506749"/>
<evidence type="ECO:0000259" key="12">
    <source>
        <dbReference type="PROSITE" id="PS51907"/>
    </source>
</evidence>
<feature type="compositionally biased region" description="Polar residues" evidence="10">
    <location>
        <begin position="390"/>
        <end position="399"/>
    </location>
</feature>
<name>A0A3Q0IMS6_DIACI</name>
<dbReference type="Pfam" id="PF00817">
    <property type="entry name" value="IMS"/>
    <property type="match status" value="1"/>
</dbReference>
<dbReference type="PANTHER" id="PTHR45873">
    <property type="entry name" value="DNA POLYMERASE ETA"/>
    <property type="match status" value="1"/>
</dbReference>
<dbReference type="AlphaFoldDB" id="A0A3Q0IMS6"/>
<dbReference type="PANTHER" id="PTHR45873:SF1">
    <property type="entry name" value="DNA POLYMERASE ETA"/>
    <property type="match status" value="1"/>
</dbReference>
<sequence length="993" mass="111084">MRGDEAKQHCPEIELCRVPSVRGKADISKYRNAGREVIAVLSEFSNIVERASIDEAYIDLTDVVHERMKSIGHIAASQLSNTFVVGFGPDNNDEDARKAGVMEWLGQVYSDTDTSLMENTEDFQELAIAGVIVEEIRAAVLSKTQFHCSAGIAHNKVLAKLVCGLHKPQKQSILPQSSVSMLYANLSIKKVRHLGGKLGDEVVETLQCSTMLELEKFSLKQLQSHFEEKTASWLYYIARGIDHEPVNARLVSKSIGCCKRFPGKTCLATRQDVSHWIQELADEVCERLEDDLTLNKRRAQLLTVSFTQETDGKVNSCSRSIALASYKLQDIVEVSMQVINKTNSAPPISDLWTPPLLFLGLSASKFSPLGSHPSIQQFFKPQDHPEPMTSEHSSLPEQSTNHDSKKRDKTLLNFNQQTPFQLALNRIERKLIDKFKSHIESKLDSCNANVDKLVIGDISEQIKNIAAENVRKYLRTHSKDSNASDEDEESFNDKLVSIEREVEESVGKDIEESLKNVSDVLFNEKVENLTMENKKSIKNECLSPVSSKSKDLTNENLGHTFETLPSPILTSDRSNVSSSGDIHTSTPCRRKGSKNVFENKTLKTKEELPLVKRVDNTIPNSFEFITYTRRQVKPENISNGNNSDNKTDDEDSPQVITKPIGSISMRKYETTRQSHLNKPKLFADFPTTSQGNNPDTHEPPNSSNKRGKSYSFFENYLRRKKERERLNSKSCKDETLTHGQVHPSVETNTHTILEEVTSPIETVDNGSIETNSMTRIRDDIHLARENNTKFLADPIKDTESTSPSNVMSNEIIDQTTIRDVSSSDHSQMTSATKADKESADPNNEMCKSIVQFHSNSINKVNMESSVQGNGNADVSPMDTVDIINTIADSSTVDSAINIADPTKIICDKCSQPIDINELQEHQDYHFALELSTTSEPPNSTSNISNSSSSSKILNKKSSKRGRPSKLNSFKNSENFKKLKTIDQFFKPKSQSLS</sequence>
<dbReference type="GO" id="GO:0005634">
    <property type="term" value="C:nucleus"/>
    <property type="evidence" value="ECO:0007669"/>
    <property type="project" value="UniProtKB-SubCell"/>
</dbReference>
<evidence type="ECO:0000256" key="8">
    <source>
        <dbReference type="ARBA" id="ARBA00023242"/>
    </source>
</evidence>
<dbReference type="Gene3D" id="3.30.1490.100">
    <property type="entry name" value="DNA polymerase, Y-family, little finger domain"/>
    <property type="match status" value="1"/>
</dbReference>
<dbReference type="InterPro" id="IPR001126">
    <property type="entry name" value="UmuC"/>
</dbReference>
<evidence type="ECO:0000313" key="13">
    <source>
        <dbReference type="Proteomes" id="UP000079169"/>
    </source>
</evidence>
<protein>
    <recommendedName>
        <fullName evidence="9">DNA polymerase eta</fullName>
    </recommendedName>
</protein>
<dbReference type="FunFam" id="3.30.1490.100:FF:000007">
    <property type="entry name" value="DNA polymerase eta"/>
    <property type="match status" value="1"/>
</dbReference>
<evidence type="ECO:0000313" key="14">
    <source>
        <dbReference type="RefSeq" id="XP_026677532.1"/>
    </source>
</evidence>
<feature type="compositionally biased region" description="Polar residues" evidence="10">
    <location>
        <begin position="568"/>
        <end position="587"/>
    </location>
</feature>
<reference evidence="14" key="1">
    <citation type="submission" date="2025-08" db="UniProtKB">
        <authorList>
            <consortium name="RefSeq"/>
        </authorList>
    </citation>
    <scope>IDENTIFICATION</scope>
</reference>
<dbReference type="Proteomes" id="UP000079169">
    <property type="component" value="Unplaced"/>
</dbReference>
<dbReference type="Pfam" id="PF11799">
    <property type="entry name" value="IMS_C"/>
    <property type="match status" value="1"/>
</dbReference>
<feature type="domain" description="UmuC" evidence="11">
    <location>
        <begin position="1"/>
        <end position="195"/>
    </location>
</feature>
<keyword evidence="6" id="KW-0862">Zinc</keyword>
<keyword evidence="13" id="KW-1185">Reference proteome</keyword>
<evidence type="ECO:0000256" key="2">
    <source>
        <dbReference type="ARBA" id="ARBA00022679"/>
    </source>
</evidence>
<feature type="compositionally biased region" description="Polar residues" evidence="10">
    <location>
        <begin position="686"/>
        <end position="704"/>
    </location>
</feature>
<dbReference type="GO" id="GO:0005657">
    <property type="term" value="C:replication fork"/>
    <property type="evidence" value="ECO:0007669"/>
    <property type="project" value="TreeGrafter"/>
</dbReference>
<evidence type="ECO:0000256" key="10">
    <source>
        <dbReference type="SAM" id="MobiDB-lite"/>
    </source>
</evidence>
<accession>A0A3Q0IMS6</accession>
<evidence type="ECO:0000256" key="6">
    <source>
        <dbReference type="ARBA" id="ARBA00022833"/>
    </source>
</evidence>
<feature type="domain" description="UBZ3-type" evidence="12">
    <location>
        <begin position="899"/>
        <end position="933"/>
    </location>
</feature>
<dbReference type="InterPro" id="IPR043502">
    <property type="entry name" value="DNA/RNA_pol_sf"/>
</dbReference>
<keyword evidence="2" id="KW-0808">Transferase</keyword>
<evidence type="ECO:0000256" key="4">
    <source>
        <dbReference type="ARBA" id="ARBA00022763"/>
    </source>
</evidence>
<feature type="compositionally biased region" description="Basic residues" evidence="10">
    <location>
        <begin position="953"/>
        <end position="963"/>
    </location>
</feature>
<dbReference type="FunFam" id="1.10.150.20:FF:000014">
    <property type="entry name" value="Polymerase (DNA directed), eta"/>
    <property type="match status" value="1"/>
</dbReference>
<dbReference type="GO" id="GO:0008270">
    <property type="term" value="F:zinc ion binding"/>
    <property type="evidence" value="ECO:0007669"/>
    <property type="project" value="UniProtKB-KW"/>
</dbReference>
<dbReference type="GO" id="GO:0003887">
    <property type="term" value="F:DNA-directed DNA polymerase activity"/>
    <property type="evidence" value="ECO:0007669"/>
    <property type="project" value="TreeGrafter"/>
</dbReference>
<evidence type="ECO:0000256" key="3">
    <source>
        <dbReference type="ARBA" id="ARBA00022723"/>
    </source>
</evidence>
<proteinExistence type="predicted"/>
<dbReference type="Pfam" id="PF18439">
    <property type="entry name" value="zf_UBZ"/>
    <property type="match status" value="1"/>
</dbReference>
<keyword evidence="4" id="KW-0227">DNA damage</keyword>
<dbReference type="PROSITE" id="PS51907">
    <property type="entry name" value="ZF_UBZ3"/>
    <property type="match status" value="1"/>
</dbReference>
<feature type="region of interest" description="Disordered" evidence="10">
    <location>
        <begin position="563"/>
        <end position="594"/>
    </location>
</feature>
<evidence type="ECO:0000259" key="11">
    <source>
        <dbReference type="PROSITE" id="PS50173"/>
    </source>
</evidence>
<dbReference type="Gene3D" id="1.10.150.20">
    <property type="entry name" value="5' to 3' exonuclease, C-terminal subdomain"/>
    <property type="match status" value="1"/>
</dbReference>
<keyword evidence="3" id="KW-0479">Metal-binding</keyword>
<dbReference type="InterPro" id="IPR017961">
    <property type="entry name" value="DNA_pol_Y-fam_little_finger"/>
</dbReference>
<dbReference type="InterPro" id="IPR041298">
    <property type="entry name" value="UBZ3"/>
</dbReference>
<evidence type="ECO:0000256" key="7">
    <source>
        <dbReference type="ARBA" id="ARBA00023204"/>
    </source>
</evidence>
<dbReference type="GO" id="GO:0003684">
    <property type="term" value="F:damaged DNA binding"/>
    <property type="evidence" value="ECO:0007669"/>
    <property type="project" value="InterPro"/>
</dbReference>
<dbReference type="InterPro" id="IPR043128">
    <property type="entry name" value="Rev_trsase/Diguanyl_cyclase"/>
</dbReference>
<dbReference type="Gene3D" id="3.30.70.270">
    <property type="match status" value="1"/>
</dbReference>
<feature type="compositionally biased region" description="Polar residues" evidence="10">
    <location>
        <begin position="818"/>
        <end position="832"/>
    </location>
</feature>
<comment type="subcellular location">
    <subcellularLocation>
        <location evidence="1">Nucleus</location>
    </subcellularLocation>
</comment>
<gene>
    <name evidence="14" type="primary">LOC103506749</name>
</gene>
<evidence type="ECO:0000256" key="1">
    <source>
        <dbReference type="ARBA" id="ARBA00004123"/>
    </source>
</evidence>
<feature type="region of interest" description="Disordered" evidence="10">
    <location>
        <begin position="634"/>
        <end position="710"/>
    </location>
</feature>
<keyword evidence="5" id="KW-0863">Zinc-finger</keyword>
<keyword evidence="7" id="KW-0234">DNA repair</keyword>
<dbReference type="PROSITE" id="PS50173">
    <property type="entry name" value="UMUC"/>
    <property type="match status" value="1"/>
</dbReference>
<dbReference type="InterPro" id="IPR052230">
    <property type="entry name" value="DNA_polymerase_eta"/>
</dbReference>
<dbReference type="GO" id="GO:0009314">
    <property type="term" value="P:response to radiation"/>
    <property type="evidence" value="ECO:0007669"/>
    <property type="project" value="TreeGrafter"/>
</dbReference>
<evidence type="ECO:0000256" key="5">
    <source>
        <dbReference type="ARBA" id="ARBA00022771"/>
    </source>
</evidence>
<keyword evidence="8" id="KW-0539">Nucleus</keyword>
<feature type="region of interest" description="Disordered" evidence="10">
    <location>
        <begin position="932"/>
        <end position="971"/>
    </location>
</feature>
<feature type="region of interest" description="Disordered" evidence="10">
    <location>
        <begin position="374"/>
        <end position="406"/>
    </location>
</feature>
<dbReference type="SUPFAM" id="SSF100879">
    <property type="entry name" value="Lesion bypass DNA polymerase (Y-family), little finger domain"/>
    <property type="match status" value="1"/>
</dbReference>
<dbReference type="GO" id="GO:0006281">
    <property type="term" value="P:DNA repair"/>
    <property type="evidence" value="ECO:0007669"/>
    <property type="project" value="UniProtKB-KW"/>
</dbReference>
<dbReference type="GO" id="GO:0035861">
    <property type="term" value="C:site of double-strand break"/>
    <property type="evidence" value="ECO:0007669"/>
    <property type="project" value="TreeGrafter"/>
</dbReference>
<feature type="compositionally biased region" description="Low complexity" evidence="10">
    <location>
        <begin position="932"/>
        <end position="952"/>
    </location>
</feature>